<dbReference type="PROSITE" id="PS50110">
    <property type="entry name" value="RESPONSE_REGULATORY"/>
    <property type="match status" value="1"/>
</dbReference>
<sequence length="202" mass="22517">MNIETESLEILIAHSNPETLSTLDQAVQELDHQIVDLVQSGEDIIKACEKHEPDLVISGVHMPDMDGIRALTLIGKENPVPGIIVTPKTDLELVEAAALDHIMAWMVEPLCEQDLGPTILLVYRRFEEFAELRKENQDLRIALIDRKVIERAKGILMKSASLNEGDAFRQLQKLASNKRMKLIDIAQAIIHAEGALDIVSND</sequence>
<evidence type="ECO:0000259" key="2">
    <source>
        <dbReference type="PROSITE" id="PS50110"/>
    </source>
</evidence>
<dbReference type="Pfam" id="PF03861">
    <property type="entry name" value="ANTAR"/>
    <property type="match status" value="1"/>
</dbReference>
<dbReference type="AlphaFoldDB" id="A0A517WX42"/>
<feature type="domain" description="Response regulatory" evidence="2">
    <location>
        <begin position="9"/>
        <end position="123"/>
    </location>
</feature>
<dbReference type="Gene3D" id="3.40.50.2300">
    <property type="match status" value="1"/>
</dbReference>
<dbReference type="GO" id="GO:0003723">
    <property type="term" value="F:RNA binding"/>
    <property type="evidence" value="ECO:0007669"/>
    <property type="project" value="InterPro"/>
</dbReference>
<dbReference type="Proteomes" id="UP000318384">
    <property type="component" value="Chromosome"/>
</dbReference>
<dbReference type="SMART" id="SM00448">
    <property type="entry name" value="REC"/>
    <property type="match status" value="1"/>
</dbReference>
<feature type="domain" description="ANTAR" evidence="3">
    <location>
        <begin position="129"/>
        <end position="190"/>
    </location>
</feature>
<dbReference type="InterPro" id="IPR005561">
    <property type="entry name" value="ANTAR"/>
</dbReference>
<dbReference type="GO" id="GO:0000160">
    <property type="term" value="P:phosphorelay signal transduction system"/>
    <property type="evidence" value="ECO:0007669"/>
    <property type="project" value="InterPro"/>
</dbReference>
<dbReference type="InterPro" id="IPR036388">
    <property type="entry name" value="WH-like_DNA-bd_sf"/>
</dbReference>
<dbReference type="Gene3D" id="1.10.10.10">
    <property type="entry name" value="Winged helix-like DNA-binding domain superfamily/Winged helix DNA-binding domain"/>
    <property type="match status" value="1"/>
</dbReference>
<dbReference type="Pfam" id="PF00072">
    <property type="entry name" value="Response_reg"/>
    <property type="match status" value="1"/>
</dbReference>
<dbReference type="EMBL" id="CP037422">
    <property type="protein sequence ID" value="QDU09814.1"/>
    <property type="molecule type" value="Genomic_DNA"/>
</dbReference>
<organism evidence="4 5">
    <name type="scientific">Gimesia aquarii</name>
    <dbReference type="NCBI Taxonomy" id="2527964"/>
    <lineage>
        <taxon>Bacteria</taxon>
        <taxon>Pseudomonadati</taxon>
        <taxon>Planctomycetota</taxon>
        <taxon>Planctomycetia</taxon>
        <taxon>Planctomycetales</taxon>
        <taxon>Planctomycetaceae</taxon>
        <taxon>Gimesia</taxon>
    </lineage>
</organism>
<protein>
    <submittedName>
        <fullName evidence="4">Putative transcriptional regulatory protein pdtaR</fullName>
    </submittedName>
</protein>
<gene>
    <name evidence="4" type="primary">pdtaR</name>
    <name evidence="4" type="ORF">V202x_32110</name>
</gene>
<dbReference type="RefSeq" id="WP_145176634.1">
    <property type="nucleotide sequence ID" value="NZ_CP037422.1"/>
</dbReference>
<accession>A0A517WX42</accession>
<dbReference type="SUPFAM" id="SSF52172">
    <property type="entry name" value="CheY-like"/>
    <property type="match status" value="1"/>
</dbReference>
<dbReference type="SMART" id="SM01012">
    <property type="entry name" value="ANTAR"/>
    <property type="match status" value="1"/>
</dbReference>
<comment type="caution">
    <text evidence="1">Lacks conserved residue(s) required for the propagation of feature annotation.</text>
</comment>
<dbReference type="PROSITE" id="PS50921">
    <property type="entry name" value="ANTAR"/>
    <property type="match status" value="1"/>
</dbReference>
<evidence type="ECO:0000259" key="3">
    <source>
        <dbReference type="PROSITE" id="PS50921"/>
    </source>
</evidence>
<evidence type="ECO:0000313" key="5">
    <source>
        <dbReference type="Proteomes" id="UP000318384"/>
    </source>
</evidence>
<dbReference type="InterPro" id="IPR011006">
    <property type="entry name" value="CheY-like_superfamily"/>
</dbReference>
<reference evidence="4 5" key="1">
    <citation type="submission" date="2019-03" db="EMBL/GenBank/DDBJ databases">
        <title>Deep-cultivation of Planctomycetes and their phenomic and genomic characterization uncovers novel biology.</title>
        <authorList>
            <person name="Wiegand S."/>
            <person name="Jogler M."/>
            <person name="Boedeker C."/>
            <person name="Pinto D."/>
            <person name="Vollmers J."/>
            <person name="Rivas-Marin E."/>
            <person name="Kohn T."/>
            <person name="Peeters S.H."/>
            <person name="Heuer A."/>
            <person name="Rast P."/>
            <person name="Oberbeckmann S."/>
            <person name="Bunk B."/>
            <person name="Jeske O."/>
            <person name="Meyerdierks A."/>
            <person name="Storesund J.E."/>
            <person name="Kallscheuer N."/>
            <person name="Luecker S."/>
            <person name="Lage O.M."/>
            <person name="Pohl T."/>
            <person name="Merkel B.J."/>
            <person name="Hornburger P."/>
            <person name="Mueller R.-W."/>
            <person name="Bruemmer F."/>
            <person name="Labrenz M."/>
            <person name="Spormann A.M."/>
            <person name="Op den Camp H."/>
            <person name="Overmann J."/>
            <person name="Amann R."/>
            <person name="Jetten M.S.M."/>
            <person name="Mascher T."/>
            <person name="Medema M.H."/>
            <person name="Devos D.P."/>
            <person name="Kaster A.-K."/>
            <person name="Ovreas L."/>
            <person name="Rohde M."/>
            <person name="Galperin M.Y."/>
            <person name="Jogler C."/>
        </authorList>
    </citation>
    <scope>NUCLEOTIDE SEQUENCE [LARGE SCALE GENOMIC DNA]</scope>
    <source>
        <strain evidence="4 5">V202</strain>
    </source>
</reference>
<name>A0A517WX42_9PLAN</name>
<evidence type="ECO:0000313" key="4">
    <source>
        <dbReference type="EMBL" id="QDU09814.1"/>
    </source>
</evidence>
<dbReference type="InterPro" id="IPR001789">
    <property type="entry name" value="Sig_transdc_resp-reg_receiver"/>
</dbReference>
<dbReference type="PANTHER" id="PTHR43367">
    <property type="match status" value="1"/>
</dbReference>
<keyword evidence="5" id="KW-1185">Reference proteome</keyword>
<dbReference type="OrthoDB" id="9779069at2"/>
<dbReference type="InterPro" id="IPR008327">
    <property type="entry name" value="Sig_transdc_resp-reg_antiterm"/>
</dbReference>
<dbReference type="PIRSF" id="PIRSF036382">
    <property type="entry name" value="RR_antiterm"/>
    <property type="match status" value="1"/>
</dbReference>
<evidence type="ECO:0000256" key="1">
    <source>
        <dbReference type="PROSITE-ProRule" id="PRU00169"/>
    </source>
</evidence>
<proteinExistence type="predicted"/>
<dbReference type="PANTHER" id="PTHR43367:SF1">
    <property type="entry name" value="TWO-COMPONENT RESPONSE REGULATOR-LIKE APRR6-RELATED"/>
    <property type="match status" value="1"/>
</dbReference>